<gene>
    <name evidence="1" type="ORF">NGRA_2919</name>
</gene>
<comment type="caution">
    <text evidence="1">The sequence shown here is derived from an EMBL/GenBank/DDBJ whole genome shotgun (WGS) entry which is preliminary data.</text>
</comment>
<evidence type="ECO:0000313" key="1">
    <source>
        <dbReference type="EMBL" id="KAF9760987.1"/>
    </source>
</evidence>
<name>A0A9P6GVR9_9MICR</name>
<organism evidence="1 2">
    <name type="scientific">Nosema granulosis</name>
    <dbReference type="NCBI Taxonomy" id="83296"/>
    <lineage>
        <taxon>Eukaryota</taxon>
        <taxon>Fungi</taxon>
        <taxon>Fungi incertae sedis</taxon>
        <taxon>Microsporidia</taxon>
        <taxon>Nosematidae</taxon>
        <taxon>Nosema</taxon>
    </lineage>
</organism>
<proteinExistence type="predicted"/>
<protein>
    <submittedName>
        <fullName evidence="1">Uncharacterized protein</fullName>
    </submittedName>
</protein>
<accession>A0A9P6GVR9</accession>
<keyword evidence="2" id="KW-1185">Reference proteome</keyword>
<reference evidence="1 2" key="1">
    <citation type="journal article" date="2020" name="Genome Biol. Evol.">
        <title>Comparative genomics of strictly vertically transmitted, feminizing microsporidia endosymbionts of amphipod crustaceans.</title>
        <authorList>
            <person name="Cormier A."/>
            <person name="Chebbi M.A."/>
            <person name="Giraud I."/>
            <person name="Wattier R."/>
            <person name="Teixeira M."/>
            <person name="Gilbert C."/>
            <person name="Rigaud T."/>
            <person name="Cordaux R."/>
        </authorList>
    </citation>
    <scope>NUCLEOTIDE SEQUENCE [LARGE SCALE GENOMIC DNA]</scope>
    <source>
        <strain evidence="1 2">Ou3-Ou53</strain>
    </source>
</reference>
<dbReference type="OrthoDB" id="2191194at2759"/>
<sequence length="131" mass="15497">MKKKFDIFEHLNIKTKPINTSNTEISLALESSTVLKSTKYITRKTNLEINFLKYSPLDKVKLFFITVTKQLSRNKWSGFDSTCRCILNSEINFVPLKRYEIYGRLKKNKYLEVDVLRGTIMNYEELIYQVI</sequence>
<dbReference type="Proteomes" id="UP000740883">
    <property type="component" value="Unassembled WGS sequence"/>
</dbReference>
<evidence type="ECO:0000313" key="2">
    <source>
        <dbReference type="Proteomes" id="UP000740883"/>
    </source>
</evidence>
<dbReference type="AlphaFoldDB" id="A0A9P6GVR9"/>
<dbReference type="EMBL" id="SBJO01000459">
    <property type="protein sequence ID" value="KAF9760987.1"/>
    <property type="molecule type" value="Genomic_DNA"/>
</dbReference>